<feature type="transmembrane region" description="Helical" evidence="7">
    <location>
        <begin position="170"/>
        <end position="192"/>
    </location>
</feature>
<sequence>MAISLFAIFAILLVVGMPVAFAIAISAFGAVMIQGRYPSIVVVKEMFTGLDSFPLMAVPFFVLAAEIMTGGAMTLILLRFAAQFFGRMRGGLGYANVFSSTLFAGVSGSALADAAGPGAMMIRMMEKEGYDKSYASALTASAAIVGPIIPPSITMIIYAMQDERVSVGGLFMAGILPGLLISCCFAGANYIMSRRRNYRAAADRPALGQMLRNSIAALPALMLIVLIVGGIRGGIFTPTEASVVAVFYALFCGMFVYRSLKLSALPSILATAAITSGAILLILAAARAFAWVLIIERVPQSVAQYIVALELSPIVFLLAVNLLLLVFGLFMDPLPGVMILVPILAPIAHSLGIDPIHFAIIVIVNLTMGLVTPPVGSLLFVVSSVVKIPVTSILREMPIFFLANIAILMILTFVPAISTWLPRVSGF</sequence>
<keyword evidence="7" id="KW-0813">Transport</keyword>
<keyword evidence="3 7" id="KW-0997">Cell inner membrane</keyword>
<dbReference type="RefSeq" id="WP_119901135.1">
    <property type="nucleotide sequence ID" value="NZ_QNRC01000016.1"/>
</dbReference>
<feature type="transmembrane region" description="Helical" evidence="7">
    <location>
        <begin position="306"/>
        <end position="327"/>
    </location>
</feature>
<keyword evidence="5 7" id="KW-1133">Transmembrane helix</keyword>
<dbReference type="EMBL" id="QZEW01000194">
    <property type="protein sequence ID" value="RJK99108.1"/>
    <property type="molecule type" value="Genomic_DNA"/>
</dbReference>
<dbReference type="PIRSF" id="PIRSF006066">
    <property type="entry name" value="HI0050"/>
    <property type="match status" value="1"/>
</dbReference>
<organism evidence="9 10">
    <name type="scientific">Paracoccus siganidrum</name>
    <dbReference type="NCBI Taxonomy" id="1276757"/>
    <lineage>
        <taxon>Bacteria</taxon>
        <taxon>Pseudomonadati</taxon>
        <taxon>Pseudomonadota</taxon>
        <taxon>Alphaproteobacteria</taxon>
        <taxon>Rhodobacterales</taxon>
        <taxon>Paracoccaceae</taxon>
        <taxon>Paracoccus</taxon>
    </lineage>
</organism>
<feature type="transmembrane region" description="Helical" evidence="7">
    <location>
        <begin position="53"/>
        <end position="82"/>
    </location>
</feature>
<name>A0A418ZRB7_9RHOB</name>
<comment type="subcellular location">
    <subcellularLocation>
        <location evidence="1 7">Cell inner membrane</location>
        <topology evidence="1 7">Multi-pass membrane protein</topology>
    </subcellularLocation>
</comment>
<dbReference type="OrthoDB" id="9790209at2"/>
<evidence type="ECO:0000256" key="5">
    <source>
        <dbReference type="ARBA" id="ARBA00022989"/>
    </source>
</evidence>
<evidence type="ECO:0000256" key="6">
    <source>
        <dbReference type="ARBA" id="ARBA00023136"/>
    </source>
</evidence>
<evidence type="ECO:0000256" key="7">
    <source>
        <dbReference type="RuleBase" id="RU369079"/>
    </source>
</evidence>
<evidence type="ECO:0000313" key="9">
    <source>
        <dbReference type="EMBL" id="RJK99108.1"/>
    </source>
</evidence>
<evidence type="ECO:0000313" key="10">
    <source>
        <dbReference type="Proteomes" id="UP000283587"/>
    </source>
</evidence>
<evidence type="ECO:0000256" key="2">
    <source>
        <dbReference type="ARBA" id="ARBA00022475"/>
    </source>
</evidence>
<feature type="transmembrane region" description="Helical" evidence="7">
    <location>
        <begin position="213"/>
        <end position="235"/>
    </location>
</feature>
<evidence type="ECO:0000256" key="4">
    <source>
        <dbReference type="ARBA" id="ARBA00022692"/>
    </source>
</evidence>
<dbReference type="NCBIfam" id="TIGR00786">
    <property type="entry name" value="dctM"/>
    <property type="match status" value="1"/>
</dbReference>
<keyword evidence="6 7" id="KW-0472">Membrane</keyword>
<keyword evidence="2" id="KW-1003">Cell membrane</keyword>
<keyword evidence="10" id="KW-1185">Reference proteome</keyword>
<feature type="transmembrane region" description="Helical" evidence="7">
    <location>
        <begin position="241"/>
        <end position="257"/>
    </location>
</feature>
<evidence type="ECO:0000259" key="8">
    <source>
        <dbReference type="Pfam" id="PF06808"/>
    </source>
</evidence>
<feature type="transmembrane region" description="Helical" evidence="7">
    <location>
        <begin position="134"/>
        <end position="158"/>
    </location>
</feature>
<dbReference type="Proteomes" id="UP000283587">
    <property type="component" value="Unassembled WGS sequence"/>
</dbReference>
<accession>A0A418ZRB7</accession>
<comment type="function">
    <text evidence="7">Part of the tripartite ATP-independent periplasmic (TRAP) transport system.</text>
</comment>
<protein>
    <recommendedName>
        <fullName evidence="7">TRAP transporter large permease protein</fullName>
    </recommendedName>
</protein>
<proteinExistence type="inferred from homology"/>
<comment type="subunit">
    <text evidence="7">The complex comprises the extracytoplasmic solute receptor protein and the two transmembrane proteins.</text>
</comment>
<feature type="transmembrane region" description="Helical" evidence="7">
    <location>
        <begin position="334"/>
        <end position="352"/>
    </location>
</feature>
<dbReference type="InterPro" id="IPR010656">
    <property type="entry name" value="DctM"/>
</dbReference>
<dbReference type="AlphaFoldDB" id="A0A418ZRB7"/>
<dbReference type="Pfam" id="PF06808">
    <property type="entry name" value="DctM"/>
    <property type="match status" value="1"/>
</dbReference>
<dbReference type="PANTHER" id="PTHR33362:SF2">
    <property type="entry name" value="TRAP TRANSPORTER LARGE PERMEASE PROTEIN"/>
    <property type="match status" value="1"/>
</dbReference>
<dbReference type="GO" id="GO:0005886">
    <property type="term" value="C:plasma membrane"/>
    <property type="evidence" value="ECO:0007669"/>
    <property type="project" value="UniProtKB-SubCell"/>
</dbReference>
<gene>
    <name evidence="9" type="ORF">D3P05_23430</name>
</gene>
<comment type="caution">
    <text evidence="9">The sequence shown here is derived from an EMBL/GenBank/DDBJ whole genome shotgun (WGS) entry which is preliminary data.</text>
</comment>
<feature type="transmembrane region" description="Helical" evidence="7">
    <location>
        <begin position="6"/>
        <end position="33"/>
    </location>
</feature>
<reference evidence="10" key="1">
    <citation type="submission" date="2018-09" db="EMBL/GenBank/DDBJ databases">
        <title>Paracoccus onubensis nov. sp. a moderate halophilic bacterium isolated from Gruta de las Maravillas (Aracena, Spain).</title>
        <authorList>
            <person name="Jurado V."/>
            <person name="Gutierrez-Patricio S."/>
            <person name="Gonzalez-Pimentel J.L."/>
            <person name="Miller A.Z."/>
            <person name="Laiz L."/>
            <person name="Saiz-Jimenez C."/>
        </authorList>
    </citation>
    <scope>NUCLEOTIDE SEQUENCE [LARGE SCALE GENOMIC DNA]</scope>
    <source>
        <strain evidence="10">DSM 26381</strain>
    </source>
</reference>
<feature type="transmembrane region" description="Helical" evidence="7">
    <location>
        <begin position="398"/>
        <end position="421"/>
    </location>
</feature>
<feature type="transmembrane region" description="Helical" evidence="7">
    <location>
        <begin position="358"/>
        <end position="386"/>
    </location>
</feature>
<keyword evidence="4 7" id="KW-0812">Transmembrane</keyword>
<dbReference type="PANTHER" id="PTHR33362">
    <property type="entry name" value="SIALIC ACID TRAP TRANSPORTER PERMEASE PROTEIN SIAT-RELATED"/>
    <property type="match status" value="1"/>
</dbReference>
<comment type="similarity">
    <text evidence="7">Belongs to the TRAP transporter large permease family.</text>
</comment>
<evidence type="ECO:0000256" key="1">
    <source>
        <dbReference type="ARBA" id="ARBA00004429"/>
    </source>
</evidence>
<evidence type="ECO:0000256" key="3">
    <source>
        <dbReference type="ARBA" id="ARBA00022519"/>
    </source>
</evidence>
<feature type="transmembrane region" description="Helical" evidence="7">
    <location>
        <begin position="269"/>
        <end position="294"/>
    </location>
</feature>
<dbReference type="GO" id="GO:0022857">
    <property type="term" value="F:transmembrane transporter activity"/>
    <property type="evidence" value="ECO:0007669"/>
    <property type="project" value="UniProtKB-UniRule"/>
</dbReference>
<dbReference type="InterPro" id="IPR004681">
    <property type="entry name" value="TRAP_DctM"/>
</dbReference>
<feature type="domain" description="TRAP C4-dicarboxylate transport system permease DctM subunit" evidence="8">
    <location>
        <begin position="6"/>
        <end position="417"/>
    </location>
</feature>